<dbReference type="PANTHER" id="PTHR34921:SF1">
    <property type="entry name" value="MEIOTIC RECOMBINATION PROTEIN REC114"/>
    <property type="match status" value="1"/>
</dbReference>
<evidence type="ECO:0000313" key="3">
    <source>
        <dbReference type="WBParaSite" id="TREG1_119500.1"/>
    </source>
</evidence>
<feature type="region of interest" description="Disordered" evidence="1">
    <location>
        <begin position="233"/>
        <end position="265"/>
    </location>
</feature>
<feature type="compositionally biased region" description="Low complexity" evidence="1">
    <location>
        <begin position="237"/>
        <end position="246"/>
    </location>
</feature>
<name>A0AA85IZY1_TRIRE</name>
<feature type="compositionally biased region" description="Low complexity" evidence="1">
    <location>
        <begin position="253"/>
        <end position="265"/>
    </location>
</feature>
<reference evidence="3" key="2">
    <citation type="submission" date="2023-11" db="UniProtKB">
        <authorList>
            <consortium name="WormBaseParasite"/>
        </authorList>
    </citation>
    <scope>IDENTIFICATION</scope>
</reference>
<reference evidence="2" key="1">
    <citation type="submission" date="2022-06" db="EMBL/GenBank/DDBJ databases">
        <authorList>
            <person name="Berger JAMES D."/>
            <person name="Berger JAMES D."/>
        </authorList>
    </citation>
    <scope>NUCLEOTIDE SEQUENCE [LARGE SCALE GENOMIC DNA]</scope>
</reference>
<evidence type="ECO:0000313" key="2">
    <source>
        <dbReference type="Proteomes" id="UP000050795"/>
    </source>
</evidence>
<dbReference type="WBParaSite" id="TREG1_119500.1">
    <property type="protein sequence ID" value="TREG1_119500.1"/>
    <property type="gene ID" value="TREG1_119500"/>
</dbReference>
<dbReference type="InterPro" id="IPR029168">
    <property type="entry name" value="REC114L"/>
</dbReference>
<sequence length="344" mass="39311">MLVKANSYRFTGNQPPLAASTQQADFNTNYNSINNHNRNINNININNNNSNPFNSIFATLKTNKRQLGNFYESQEWQLKSLSRHCEKCDQNDSNQKKPTGQITKLTSSCPQDVVMAEQKSQSQQQQTQQQSQSQDEWETWTDQHEIKLTIRLAGFGHICILRGRMILESYFLILSKKWMKAVIVGGDEVMILLKQPSQIKRFRLTFFDETDANNFFVCLSKFAATNLSNELNEDQNTESLNNNNSNNDKETKSTTTSTKNTTTAVTSTDPITIETILNSMLTNQAQLPESWSTEWPTQSLDGLIRLCLIDPNFPGFVSRIDRVMKKFTTTIDDDIPNRDNEIPK</sequence>
<organism evidence="2 3">
    <name type="scientific">Trichobilharzia regenti</name>
    <name type="common">Nasal bird schistosome</name>
    <dbReference type="NCBI Taxonomy" id="157069"/>
    <lineage>
        <taxon>Eukaryota</taxon>
        <taxon>Metazoa</taxon>
        <taxon>Spiralia</taxon>
        <taxon>Lophotrochozoa</taxon>
        <taxon>Platyhelminthes</taxon>
        <taxon>Trematoda</taxon>
        <taxon>Digenea</taxon>
        <taxon>Strigeidida</taxon>
        <taxon>Schistosomatoidea</taxon>
        <taxon>Schistosomatidae</taxon>
        <taxon>Trichobilharzia</taxon>
    </lineage>
</organism>
<feature type="region of interest" description="Disordered" evidence="1">
    <location>
        <begin position="118"/>
        <end position="138"/>
    </location>
</feature>
<dbReference type="AlphaFoldDB" id="A0AA85IZY1"/>
<feature type="compositionally biased region" description="Low complexity" evidence="1">
    <location>
        <begin position="118"/>
        <end position="134"/>
    </location>
</feature>
<protein>
    <submittedName>
        <fullName evidence="3">Uncharacterized protein</fullName>
    </submittedName>
</protein>
<accession>A0AA85IZY1</accession>
<dbReference type="PANTHER" id="PTHR34921">
    <property type="entry name" value="MEIOTIC RECOMBINATION PROTEIN REC114"/>
    <property type="match status" value="1"/>
</dbReference>
<keyword evidence="2" id="KW-1185">Reference proteome</keyword>
<dbReference type="Proteomes" id="UP000050795">
    <property type="component" value="Unassembled WGS sequence"/>
</dbReference>
<evidence type="ECO:0000256" key="1">
    <source>
        <dbReference type="SAM" id="MobiDB-lite"/>
    </source>
</evidence>
<proteinExistence type="predicted"/>
<dbReference type="Pfam" id="PF15165">
    <property type="entry name" value="REC114-like"/>
    <property type="match status" value="1"/>
</dbReference>